<evidence type="ECO:0000256" key="3">
    <source>
        <dbReference type="ARBA" id="ARBA00022603"/>
    </source>
</evidence>
<keyword evidence="5 6" id="KW-0949">S-adenosyl-L-methionine</keyword>
<name>A0A841KFT3_9HYPH</name>
<reference evidence="8 9" key="1">
    <citation type="submission" date="2020-08" db="EMBL/GenBank/DDBJ databases">
        <title>Genomic Encyclopedia of Type Strains, Phase IV (KMG-IV): sequencing the most valuable type-strain genomes for metagenomic binning, comparative biology and taxonomic classification.</title>
        <authorList>
            <person name="Goeker M."/>
        </authorList>
    </citation>
    <scope>NUCLEOTIDE SEQUENCE [LARGE SCALE GENOMIC DNA]</scope>
    <source>
        <strain evidence="8 9">DSM 101465</strain>
    </source>
</reference>
<dbReference type="FunFam" id="1.10.150.170:FF:000003">
    <property type="entry name" value="Ribosomal RNA small subunit methyltransferase H"/>
    <property type="match status" value="1"/>
</dbReference>
<dbReference type="InterPro" id="IPR023397">
    <property type="entry name" value="SAM-dep_MeTrfase_MraW_recog"/>
</dbReference>
<dbReference type="GO" id="GO:0070475">
    <property type="term" value="P:rRNA base methylation"/>
    <property type="evidence" value="ECO:0007669"/>
    <property type="project" value="UniProtKB-UniRule"/>
</dbReference>
<dbReference type="SUPFAM" id="SSF81799">
    <property type="entry name" value="Putative methyltransferase TM0872, insert domain"/>
    <property type="match status" value="1"/>
</dbReference>
<evidence type="ECO:0000313" key="8">
    <source>
        <dbReference type="EMBL" id="MBB6168099.1"/>
    </source>
</evidence>
<sequence length="347" mass="36333">MMTGRGDGSADAAGGPARHVPVLLGEVLAHLSPRAGGLYIDGTFGAGGYTRAILAAAPDLRVLGIDRDPDAIAGGQGLVAECGGRLVLAHGRFGNLDVLAQEAGFAPVDGVVLDIGVSSMQLDEAGRGFSFRLDGPLDMRMEQRGPSAADLVNTADERTLADIIFHYGEERRSRVVARAIVEARKSAPIKTTRRLAEIVAGVVRADPHGPHPATRTFQALRIAVNDELGELVRALVAAERILKPGGRLVVVTFHSLEDRIVKQFLARRSGRAGGGSRHIPGLAGAEPTFTLVSRGAVAPQEAEVAANPRARSAKLRAGERTGAPPQGDDEALALLASLPEPKRRGGR</sequence>
<dbReference type="GO" id="GO:0071424">
    <property type="term" value="F:rRNA (cytosine-N4-)-methyltransferase activity"/>
    <property type="evidence" value="ECO:0007669"/>
    <property type="project" value="UniProtKB-UniRule"/>
</dbReference>
<keyword evidence="4 6" id="KW-0808">Transferase</keyword>
<dbReference type="PANTHER" id="PTHR11265">
    <property type="entry name" value="S-ADENOSYL-METHYLTRANSFERASE MRAW"/>
    <property type="match status" value="1"/>
</dbReference>
<feature type="binding site" evidence="6">
    <location>
        <position position="66"/>
    </location>
    <ligand>
        <name>S-adenosyl-L-methionine</name>
        <dbReference type="ChEBI" id="CHEBI:59789"/>
    </ligand>
</feature>
<feature type="binding site" evidence="6">
    <location>
        <begin position="47"/>
        <end position="49"/>
    </location>
    <ligand>
        <name>S-adenosyl-L-methionine</name>
        <dbReference type="ChEBI" id="CHEBI:59789"/>
    </ligand>
</feature>
<dbReference type="SUPFAM" id="SSF53335">
    <property type="entry name" value="S-adenosyl-L-methionine-dependent methyltransferases"/>
    <property type="match status" value="1"/>
</dbReference>
<organism evidence="8 9">
    <name type="scientific">Chelatococcus composti</name>
    <dbReference type="NCBI Taxonomy" id="1743235"/>
    <lineage>
        <taxon>Bacteria</taxon>
        <taxon>Pseudomonadati</taxon>
        <taxon>Pseudomonadota</taxon>
        <taxon>Alphaproteobacteria</taxon>
        <taxon>Hyphomicrobiales</taxon>
        <taxon>Chelatococcaceae</taxon>
        <taxon>Chelatococcus</taxon>
    </lineage>
</organism>
<accession>A0A841KFT3</accession>
<dbReference type="InterPro" id="IPR029063">
    <property type="entry name" value="SAM-dependent_MTases_sf"/>
</dbReference>
<evidence type="ECO:0000256" key="2">
    <source>
        <dbReference type="ARBA" id="ARBA00022552"/>
    </source>
</evidence>
<dbReference type="Pfam" id="PF01795">
    <property type="entry name" value="Methyltransf_5"/>
    <property type="match status" value="1"/>
</dbReference>
<dbReference type="InterPro" id="IPR002903">
    <property type="entry name" value="RsmH"/>
</dbReference>
<evidence type="ECO:0000256" key="1">
    <source>
        <dbReference type="ARBA" id="ARBA00010396"/>
    </source>
</evidence>
<evidence type="ECO:0000256" key="4">
    <source>
        <dbReference type="ARBA" id="ARBA00022679"/>
    </source>
</evidence>
<feature type="region of interest" description="Disordered" evidence="7">
    <location>
        <begin position="300"/>
        <end position="347"/>
    </location>
</feature>
<dbReference type="Gene3D" id="3.40.50.150">
    <property type="entry name" value="Vaccinia Virus protein VP39"/>
    <property type="match status" value="1"/>
</dbReference>
<dbReference type="Proteomes" id="UP000588017">
    <property type="component" value="Unassembled WGS sequence"/>
</dbReference>
<dbReference type="EMBL" id="JACHEH010000003">
    <property type="protein sequence ID" value="MBB6168099.1"/>
    <property type="molecule type" value="Genomic_DNA"/>
</dbReference>
<feature type="binding site" evidence="6">
    <location>
        <position position="121"/>
    </location>
    <ligand>
        <name>S-adenosyl-L-methionine</name>
        <dbReference type="ChEBI" id="CHEBI:59789"/>
    </ligand>
</feature>
<comment type="similarity">
    <text evidence="1 6">Belongs to the methyltransferase superfamily. RsmH family.</text>
</comment>
<gene>
    <name evidence="6" type="primary">rsmH</name>
    <name evidence="8" type="ORF">HNQ73_001722</name>
</gene>
<evidence type="ECO:0000313" key="9">
    <source>
        <dbReference type="Proteomes" id="UP000588017"/>
    </source>
</evidence>
<comment type="catalytic activity">
    <reaction evidence="6">
        <text>cytidine(1402) in 16S rRNA + S-adenosyl-L-methionine = N(4)-methylcytidine(1402) in 16S rRNA + S-adenosyl-L-homocysteine + H(+)</text>
        <dbReference type="Rhea" id="RHEA:42928"/>
        <dbReference type="Rhea" id="RHEA-COMP:10286"/>
        <dbReference type="Rhea" id="RHEA-COMP:10287"/>
        <dbReference type="ChEBI" id="CHEBI:15378"/>
        <dbReference type="ChEBI" id="CHEBI:57856"/>
        <dbReference type="ChEBI" id="CHEBI:59789"/>
        <dbReference type="ChEBI" id="CHEBI:74506"/>
        <dbReference type="ChEBI" id="CHEBI:82748"/>
        <dbReference type="EC" id="2.1.1.199"/>
    </reaction>
</comment>
<feature type="binding site" evidence="6">
    <location>
        <position position="114"/>
    </location>
    <ligand>
        <name>S-adenosyl-L-methionine</name>
        <dbReference type="ChEBI" id="CHEBI:59789"/>
    </ligand>
</feature>
<protein>
    <recommendedName>
        <fullName evidence="6">Ribosomal RNA small subunit methyltransferase H</fullName>
        <ecNumber evidence="6">2.1.1.199</ecNumber>
    </recommendedName>
    <alternativeName>
        <fullName evidence="6">16S rRNA m(4)C1402 methyltransferase</fullName>
    </alternativeName>
    <alternativeName>
        <fullName evidence="6">rRNA (cytosine-N(4)-)-methyltransferase RsmH</fullName>
    </alternativeName>
</protein>
<keyword evidence="3 6" id="KW-0489">Methyltransferase</keyword>
<comment type="function">
    <text evidence="6">Specifically methylates the N4 position of cytidine in position 1402 (C1402) of 16S rRNA.</text>
</comment>
<dbReference type="AlphaFoldDB" id="A0A841KFT3"/>
<dbReference type="EC" id="2.1.1.199" evidence="6"/>
<keyword evidence="9" id="KW-1185">Reference proteome</keyword>
<feature type="binding site" evidence="6">
    <location>
        <position position="93"/>
    </location>
    <ligand>
        <name>S-adenosyl-L-methionine</name>
        <dbReference type="ChEBI" id="CHEBI:59789"/>
    </ligand>
</feature>
<keyword evidence="2 6" id="KW-0698">rRNA processing</keyword>
<proteinExistence type="inferred from homology"/>
<comment type="caution">
    <text evidence="8">The sequence shown here is derived from an EMBL/GenBank/DDBJ whole genome shotgun (WGS) entry which is preliminary data.</text>
</comment>
<dbReference type="NCBIfam" id="TIGR00006">
    <property type="entry name" value="16S rRNA (cytosine(1402)-N(4))-methyltransferase RsmH"/>
    <property type="match status" value="1"/>
</dbReference>
<keyword evidence="6" id="KW-0963">Cytoplasm</keyword>
<dbReference type="GO" id="GO:0005737">
    <property type="term" value="C:cytoplasm"/>
    <property type="evidence" value="ECO:0007669"/>
    <property type="project" value="UniProtKB-SubCell"/>
</dbReference>
<dbReference type="HAMAP" id="MF_01007">
    <property type="entry name" value="16SrRNA_methyltr_H"/>
    <property type="match status" value="1"/>
</dbReference>
<evidence type="ECO:0000256" key="7">
    <source>
        <dbReference type="SAM" id="MobiDB-lite"/>
    </source>
</evidence>
<dbReference type="Gene3D" id="1.10.150.170">
    <property type="entry name" value="Putative methyltransferase TM0872, insert domain"/>
    <property type="match status" value="1"/>
</dbReference>
<evidence type="ECO:0000256" key="6">
    <source>
        <dbReference type="HAMAP-Rule" id="MF_01007"/>
    </source>
</evidence>
<dbReference type="PIRSF" id="PIRSF004486">
    <property type="entry name" value="MraW"/>
    <property type="match status" value="1"/>
</dbReference>
<comment type="subcellular location">
    <subcellularLocation>
        <location evidence="6">Cytoplasm</location>
    </subcellularLocation>
</comment>
<evidence type="ECO:0000256" key="5">
    <source>
        <dbReference type="ARBA" id="ARBA00022691"/>
    </source>
</evidence>
<dbReference type="PANTHER" id="PTHR11265:SF0">
    <property type="entry name" value="12S RRNA N4-METHYLCYTIDINE METHYLTRANSFERASE"/>
    <property type="match status" value="1"/>
</dbReference>